<organism evidence="3 4">
    <name type="scientific">Candidatus Neomicrothrix subdominans</name>
    <dbReference type="NCBI Taxonomy" id="2954438"/>
    <lineage>
        <taxon>Bacteria</taxon>
        <taxon>Bacillati</taxon>
        <taxon>Actinomycetota</taxon>
        <taxon>Acidimicrobiia</taxon>
        <taxon>Acidimicrobiales</taxon>
        <taxon>Microthrixaceae</taxon>
        <taxon>Candidatus Neomicrothrix</taxon>
    </lineage>
</organism>
<evidence type="ECO:0000313" key="3">
    <source>
        <dbReference type="EMBL" id="MBK9295675.1"/>
    </source>
</evidence>
<evidence type="ECO:0000313" key="4">
    <source>
        <dbReference type="Proteomes" id="UP000727993"/>
    </source>
</evidence>
<keyword evidence="2" id="KW-1133">Transmembrane helix</keyword>
<dbReference type="AlphaFoldDB" id="A0A936N949"/>
<keyword evidence="2" id="KW-0812">Transmembrane</keyword>
<protein>
    <submittedName>
        <fullName evidence="3">Uncharacterized protein</fullName>
    </submittedName>
</protein>
<sequence length="297" mass="31632">MLDASPTDQPDDSQPGEDPPESPEQGRWRRLPRPLKAVIVAVCSIVVLLALTKLIVQLRDRSDPVDTAAVVKQFEEDGASADGDGGTTIASGAFVYNAKGTEFVDLLGGPMHEFPPEVVATTTSNDCGGSTNVLKLFEQRNDEMVLCPTDDGAMSMKSSVTRHEFAGLKDQTTTACPENNLWPAGLFELSAGLKARAECIATGDSVGTIPAMLTSRVFGQEEIIVDGDPVDAQHLQISTVIGSKGSETYGTYDNDFWVTEDGVVVRRSLNADVSAKTPAGQVGFKETFGLILQELPA</sequence>
<accession>A0A936N949</accession>
<feature type="transmembrane region" description="Helical" evidence="2">
    <location>
        <begin position="37"/>
        <end position="56"/>
    </location>
</feature>
<feature type="compositionally biased region" description="Acidic residues" evidence="1">
    <location>
        <begin position="9"/>
        <end position="21"/>
    </location>
</feature>
<reference evidence="3 4" key="1">
    <citation type="submission" date="2020-10" db="EMBL/GenBank/DDBJ databases">
        <title>Connecting structure to function with the recovery of over 1000 high-quality activated sludge metagenome-assembled genomes encoding full-length rRNA genes using long-read sequencing.</title>
        <authorList>
            <person name="Singleton C.M."/>
            <person name="Petriglieri F."/>
            <person name="Kristensen J.M."/>
            <person name="Kirkegaard R.H."/>
            <person name="Michaelsen T.Y."/>
            <person name="Andersen M.H."/>
            <person name="Karst S.M."/>
            <person name="Dueholm M.S."/>
            <person name="Nielsen P.H."/>
            <person name="Albertsen M."/>
        </authorList>
    </citation>
    <scope>NUCLEOTIDE SEQUENCE [LARGE SCALE GENOMIC DNA]</scope>
    <source>
        <strain evidence="3">Lyne_18-Q3-R50-59_MAXAC.006</strain>
    </source>
</reference>
<feature type="region of interest" description="Disordered" evidence="1">
    <location>
        <begin position="1"/>
        <end position="29"/>
    </location>
</feature>
<proteinExistence type="predicted"/>
<dbReference type="Proteomes" id="UP000727993">
    <property type="component" value="Unassembled WGS sequence"/>
</dbReference>
<keyword evidence="2" id="KW-0472">Membrane</keyword>
<gene>
    <name evidence="3" type="ORF">IPN02_02120</name>
</gene>
<evidence type="ECO:0000256" key="1">
    <source>
        <dbReference type="SAM" id="MobiDB-lite"/>
    </source>
</evidence>
<evidence type="ECO:0000256" key="2">
    <source>
        <dbReference type="SAM" id="Phobius"/>
    </source>
</evidence>
<comment type="caution">
    <text evidence="3">The sequence shown here is derived from an EMBL/GenBank/DDBJ whole genome shotgun (WGS) entry which is preliminary data.</text>
</comment>
<dbReference type="EMBL" id="JADJZA010000001">
    <property type="protein sequence ID" value="MBK9295675.1"/>
    <property type="molecule type" value="Genomic_DNA"/>
</dbReference>
<name>A0A936N949_9ACTN</name>